<reference evidence="2" key="1">
    <citation type="submission" date="2021-06" db="EMBL/GenBank/DDBJ databases">
        <title>Comparative genomics, transcriptomics and evolutionary studies reveal genomic signatures of adaptation to plant cell wall in hemibiotrophic fungi.</title>
        <authorList>
            <consortium name="DOE Joint Genome Institute"/>
            <person name="Baroncelli R."/>
            <person name="Diaz J.F."/>
            <person name="Benocci T."/>
            <person name="Peng M."/>
            <person name="Battaglia E."/>
            <person name="Haridas S."/>
            <person name="Andreopoulos W."/>
            <person name="Labutti K."/>
            <person name="Pangilinan J."/>
            <person name="Floch G.L."/>
            <person name="Makela M.R."/>
            <person name="Henrissat B."/>
            <person name="Grigoriev I.V."/>
            <person name="Crouch J.A."/>
            <person name="De Vries R.P."/>
            <person name="Sukno S.A."/>
            <person name="Thon M.R."/>
        </authorList>
    </citation>
    <scope>NUCLEOTIDE SEQUENCE</scope>
    <source>
        <strain evidence="2">CBS 193.32</strain>
    </source>
</reference>
<comment type="caution">
    <text evidence="2">The sequence shown here is derived from an EMBL/GenBank/DDBJ whole genome shotgun (WGS) entry which is preliminary data.</text>
</comment>
<dbReference type="RefSeq" id="XP_060431878.1">
    <property type="nucleotide sequence ID" value="XM_060570922.1"/>
</dbReference>
<dbReference type="GeneID" id="85455448"/>
<accession>A0AAJ0F055</accession>
<evidence type="ECO:0000313" key="3">
    <source>
        <dbReference type="Proteomes" id="UP001224890"/>
    </source>
</evidence>
<dbReference type="EMBL" id="JAHMHR010000012">
    <property type="protein sequence ID" value="KAK1688183.1"/>
    <property type="molecule type" value="Genomic_DNA"/>
</dbReference>
<sequence>MKHRPHLSPLSVPWGSLPSTMNPKPPPSQSPKNSNRPLYSVPASLSPPLPAKKSGQQAASTFYLKCQPGSGFPEKEKNSFTKKKTRASDFIPGSFFSSSPTTTHILSSSLYPSPPQTLPYRYPCGHSSSVHSSCSADTSLFANFPIADISYTTGETPQANNQALLQSKPCVYRPPRFLWITAARASPERLASLVPTQPKKKTLR</sequence>
<feature type="region of interest" description="Disordered" evidence="1">
    <location>
        <begin position="1"/>
        <end position="57"/>
    </location>
</feature>
<dbReference type="AlphaFoldDB" id="A0AAJ0F055"/>
<organism evidence="2 3">
    <name type="scientific">Colletotrichum godetiae</name>
    <dbReference type="NCBI Taxonomy" id="1209918"/>
    <lineage>
        <taxon>Eukaryota</taxon>
        <taxon>Fungi</taxon>
        <taxon>Dikarya</taxon>
        <taxon>Ascomycota</taxon>
        <taxon>Pezizomycotina</taxon>
        <taxon>Sordariomycetes</taxon>
        <taxon>Hypocreomycetidae</taxon>
        <taxon>Glomerellales</taxon>
        <taxon>Glomerellaceae</taxon>
        <taxon>Colletotrichum</taxon>
        <taxon>Colletotrichum acutatum species complex</taxon>
    </lineage>
</organism>
<evidence type="ECO:0000313" key="2">
    <source>
        <dbReference type="EMBL" id="KAK1688183.1"/>
    </source>
</evidence>
<name>A0AAJ0F055_9PEZI</name>
<proteinExistence type="predicted"/>
<evidence type="ECO:0000256" key="1">
    <source>
        <dbReference type="SAM" id="MobiDB-lite"/>
    </source>
</evidence>
<dbReference type="Proteomes" id="UP001224890">
    <property type="component" value="Unassembled WGS sequence"/>
</dbReference>
<gene>
    <name evidence="2" type="ORF">BDP55DRAFT_59086</name>
</gene>
<protein>
    <submittedName>
        <fullName evidence="2">Uncharacterized protein</fullName>
    </submittedName>
</protein>
<feature type="compositionally biased region" description="Low complexity" evidence="1">
    <location>
        <begin position="30"/>
        <end position="44"/>
    </location>
</feature>
<keyword evidence="3" id="KW-1185">Reference proteome</keyword>